<dbReference type="AlphaFoldDB" id="A0AAP5I4J2"/>
<dbReference type="SUPFAM" id="SSF82114">
    <property type="entry name" value="Riboflavin kinase-like"/>
    <property type="match status" value="1"/>
</dbReference>
<evidence type="ECO:0000256" key="13">
    <source>
        <dbReference type="ARBA" id="ARBA00022827"/>
    </source>
</evidence>
<proteinExistence type="inferred from homology"/>
<dbReference type="EC" id="2.7.7.2" evidence="5"/>
<dbReference type="InterPro" id="IPR023465">
    <property type="entry name" value="Riboflavin_kinase_dom_sf"/>
</dbReference>
<evidence type="ECO:0000259" key="19">
    <source>
        <dbReference type="SMART" id="SM00904"/>
    </source>
</evidence>
<evidence type="ECO:0000256" key="14">
    <source>
        <dbReference type="ARBA" id="ARBA00022840"/>
    </source>
</evidence>
<dbReference type="NCBIfam" id="TIGR00083">
    <property type="entry name" value="ribF"/>
    <property type="match status" value="1"/>
</dbReference>
<comment type="catalytic activity">
    <reaction evidence="16">
        <text>riboflavin + ATP = FMN + ADP + H(+)</text>
        <dbReference type="Rhea" id="RHEA:14357"/>
        <dbReference type="ChEBI" id="CHEBI:15378"/>
        <dbReference type="ChEBI" id="CHEBI:30616"/>
        <dbReference type="ChEBI" id="CHEBI:57986"/>
        <dbReference type="ChEBI" id="CHEBI:58210"/>
        <dbReference type="ChEBI" id="CHEBI:456216"/>
        <dbReference type="EC" id="2.7.1.26"/>
    </reaction>
</comment>
<dbReference type="EMBL" id="JAALHA020000001">
    <property type="protein sequence ID" value="MDR9893607.1"/>
    <property type="molecule type" value="Genomic_DNA"/>
</dbReference>
<evidence type="ECO:0000256" key="9">
    <source>
        <dbReference type="ARBA" id="ARBA00022679"/>
    </source>
</evidence>
<dbReference type="NCBIfam" id="NF004160">
    <property type="entry name" value="PRK05627.1-3"/>
    <property type="match status" value="1"/>
</dbReference>
<dbReference type="GO" id="GO:0008531">
    <property type="term" value="F:riboflavin kinase activity"/>
    <property type="evidence" value="ECO:0007669"/>
    <property type="project" value="UniProtKB-EC"/>
</dbReference>
<dbReference type="Proteomes" id="UP000667802">
    <property type="component" value="Unassembled WGS sequence"/>
</dbReference>
<dbReference type="InterPro" id="IPR023468">
    <property type="entry name" value="Riboflavin_kinase"/>
</dbReference>
<evidence type="ECO:0000256" key="15">
    <source>
        <dbReference type="ARBA" id="ARBA00023268"/>
    </source>
</evidence>
<dbReference type="SUPFAM" id="SSF52374">
    <property type="entry name" value="Nucleotidylyl transferase"/>
    <property type="match status" value="2"/>
</dbReference>
<protein>
    <recommendedName>
        <fullName evidence="6">Bifunctional riboflavin kinase/FMN adenylyltransferase</fullName>
        <ecNumber evidence="4">2.7.1.26</ecNumber>
        <ecNumber evidence="5">2.7.7.2</ecNumber>
    </recommendedName>
</protein>
<keyword evidence="12 20" id="KW-0418">Kinase</keyword>
<keyword evidence="8" id="KW-0288">FMN</keyword>
<evidence type="ECO:0000256" key="4">
    <source>
        <dbReference type="ARBA" id="ARBA00012105"/>
    </source>
</evidence>
<evidence type="ECO:0000256" key="12">
    <source>
        <dbReference type="ARBA" id="ARBA00022777"/>
    </source>
</evidence>
<comment type="catalytic activity">
    <reaction evidence="17">
        <text>FMN + ATP + H(+) = FAD + diphosphate</text>
        <dbReference type="Rhea" id="RHEA:17237"/>
        <dbReference type="ChEBI" id="CHEBI:15378"/>
        <dbReference type="ChEBI" id="CHEBI:30616"/>
        <dbReference type="ChEBI" id="CHEBI:33019"/>
        <dbReference type="ChEBI" id="CHEBI:57692"/>
        <dbReference type="ChEBI" id="CHEBI:58210"/>
        <dbReference type="EC" id="2.7.7.2"/>
    </reaction>
</comment>
<evidence type="ECO:0000256" key="10">
    <source>
        <dbReference type="ARBA" id="ARBA00022695"/>
    </source>
</evidence>
<dbReference type="GO" id="GO:0003919">
    <property type="term" value="F:FMN adenylyltransferase activity"/>
    <property type="evidence" value="ECO:0007669"/>
    <property type="project" value="UniProtKB-EC"/>
</dbReference>
<evidence type="ECO:0000256" key="17">
    <source>
        <dbReference type="ARBA" id="ARBA00049494"/>
    </source>
</evidence>
<keyword evidence="15" id="KW-0511">Multifunctional enzyme</keyword>
<evidence type="ECO:0000256" key="8">
    <source>
        <dbReference type="ARBA" id="ARBA00022643"/>
    </source>
</evidence>
<name>A0AAP5I4J2_9CYAN</name>
<evidence type="ECO:0000256" key="11">
    <source>
        <dbReference type="ARBA" id="ARBA00022741"/>
    </source>
</evidence>
<dbReference type="RefSeq" id="WP_208339841.1">
    <property type="nucleotide sequence ID" value="NZ_CAWQFN010000570.1"/>
</dbReference>
<comment type="pathway">
    <text evidence="1">Cofactor biosynthesis; FAD biosynthesis; FAD from FMN: step 1/1.</text>
</comment>
<accession>A0AAP5I4J2</accession>
<dbReference type="Gene3D" id="3.40.50.620">
    <property type="entry name" value="HUPs"/>
    <property type="match status" value="1"/>
</dbReference>
<organism evidence="20 21">
    <name type="scientific">Aetokthonos hydrillicola Thurmond2011</name>
    <dbReference type="NCBI Taxonomy" id="2712845"/>
    <lineage>
        <taxon>Bacteria</taxon>
        <taxon>Bacillati</taxon>
        <taxon>Cyanobacteriota</taxon>
        <taxon>Cyanophyceae</taxon>
        <taxon>Nostocales</taxon>
        <taxon>Hapalosiphonaceae</taxon>
        <taxon>Aetokthonos</taxon>
    </lineage>
</organism>
<evidence type="ECO:0000256" key="16">
    <source>
        <dbReference type="ARBA" id="ARBA00047880"/>
    </source>
</evidence>
<dbReference type="GO" id="GO:0009398">
    <property type="term" value="P:FMN biosynthetic process"/>
    <property type="evidence" value="ECO:0007669"/>
    <property type="project" value="TreeGrafter"/>
</dbReference>
<keyword evidence="21" id="KW-1185">Reference proteome</keyword>
<evidence type="ECO:0000256" key="18">
    <source>
        <dbReference type="SAM" id="MobiDB-lite"/>
    </source>
</evidence>
<dbReference type="SMART" id="SM00904">
    <property type="entry name" value="Flavokinase"/>
    <property type="match status" value="1"/>
</dbReference>
<dbReference type="EC" id="2.7.1.26" evidence="4"/>
<keyword evidence="11" id="KW-0547">Nucleotide-binding</keyword>
<evidence type="ECO:0000313" key="20">
    <source>
        <dbReference type="EMBL" id="MDR9893607.1"/>
    </source>
</evidence>
<dbReference type="PANTHER" id="PTHR22749:SF6">
    <property type="entry name" value="RIBOFLAVIN KINASE"/>
    <property type="match status" value="1"/>
</dbReference>
<sequence length="393" mass="44096">MWVTSSTELALTPTVIALGKFDGVHRGHQRVIEPILKLQEENNEKVEQQEQYDSSRLEKKPAIGGFPQKNILPKQVTDLREQSIEQGDFSARYSLSLPNINQVENTIPPAIASSTEYIYSTVVTFNPHPQEFFTGKTHTLLTPVDEKSQQMRSLGVEQLVLLPFDKELCALTPEEFVEKILVQQLQCRKISVGQDFRFGSNRSGTAKDLQSIAARYDIPVIIVPLQVCSEELSIHSSYERISSSLIRQHLERGEVEQANQLLGRPYNLVGPVIKGQQLGRTIGFPTANLHVPKQKFLPRLGVYAVRVKNLGEASDVTAADYLGVMNIGCRPTVNGTYTSVEVHLLDWTGDLYCKKLIVQLEKFLRPEQKFPSLEALKTQIYQDCNAARAFFGG</sequence>
<comment type="caution">
    <text evidence="20">The sequence shown here is derived from an EMBL/GenBank/DDBJ whole genome shotgun (WGS) entry which is preliminary data.</text>
</comment>
<comment type="pathway">
    <text evidence="2">Cofactor biosynthesis; FMN biosynthesis; FMN from riboflavin (ATP route): step 1/1.</text>
</comment>
<evidence type="ECO:0000256" key="5">
    <source>
        <dbReference type="ARBA" id="ARBA00012393"/>
    </source>
</evidence>
<keyword evidence="13" id="KW-0274">FAD</keyword>
<dbReference type="Gene3D" id="2.40.30.30">
    <property type="entry name" value="Riboflavin kinase-like"/>
    <property type="match status" value="1"/>
</dbReference>
<evidence type="ECO:0000313" key="21">
    <source>
        <dbReference type="Proteomes" id="UP000667802"/>
    </source>
</evidence>
<dbReference type="InterPro" id="IPR015865">
    <property type="entry name" value="Riboflavin_kinase_bac/euk"/>
</dbReference>
<keyword evidence="10 20" id="KW-0548">Nucleotidyltransferase</keyword>
<feature type="domain" description="Riboflavin kinase" evidence="19">
    <location>
        <begin position="261"/>
        <end position="392"/>
    </location>
</feature>
<keyword evidence="14" id="KW-0067">ATP-binding</keyword>
<evidence type="ECO:0000256" key="6">
    <source>
        <dbReference type="ARBA" id="ARBA00018483"/>
    </source>
</evidence>
<keyword evidence="7" id="KW-0285">Flavoprotein</keyword>
<dbReference type="Pfam" id="PF01687">
    <property type="entry name" value="Flavokinase"/>
    <property type="match status" value="1"/>
</dbReference>
<dbReference type="GO" id="GO:0009231">
    <property type="term" value="P:riboflavin biosynthetic process"/>
    <property type="evidence" value="ECO:0007669"/>
    <property type="project" value="InterPro"/>
</dbReference>
<feature type="region of interest" description="Disordered" evidence="18">
    <location>
        <begin position="42"/>
        <end position="64"/>
    </location>
</feature>
<evidence type="ECO:0000256" key="7">
    <source>
        <dbReference type="ARBA" id="ARBA00022630"/>
    </source>
</evidence>
<comment type="similarity">
    <text evidence="3">Belongs to the RibF family.</text>
</comment>
<dbReference type="CDD" id="cd02064">
    <property type="entry name" value="FAD_synthetase_N"/>
    <property type="match status" value="1"/>
</dbReference>
<dbReference type="InterPro" id="IPR002606">
    <property type="entry name" value="Riboflavin_kinase_bac"/>
</dbReference>
<dbReference type="Pfam" id="PF06574">
    <property type="entry name" value="FAD_syn"/>
    <property type="match status" value="2"/>
</dbReference>
<reference evidence="21" key="1">
    <citation type="journal article" date="2021" name="Science">
        <title>Hunting the eagle killer: A cyanobacterial neurotoxin causes vacuolar myelinopathy.</title>
        <authorList>
            <person name="Breinlinger S."/>
            <person name="Phillips T.J."/>
            <person name="Haram B.N."/>
            <person name="Mares J."/>
            <person name="Martinez Yerena J.A."/>
            <person name="Hrouzek P."/>
            <person name="Sobotka R."/>
            <person name="Henderson W.M."/>
            <person name="Schmieder P."/>
            <person name="Williams S.M."/>
            <person name="Lauderdale J.D."/>
            <person name="Wilde H.D."/>
            <person name="Gerrin W."/>
            <person name="Kust A."/>
            <person name="Washington J.W."/>
            <person name="Wagner C."/>
            <person name="Geier B."/>
            <person name="Liebeke M."/>
            <person name="Enke H."/>
            <person name="Niedermeyer T.H.J."/>
            <person name="Wilde S.B."/>
        </authorList>
    </citation>
    <scope>NUCLEOTIDE SEQUENCE [LARGE SCALE GENOMIC DNA]</scope>
    <source>
        <strain evidence="21">Thurmond2011</strain>
    </source>
</reference>
<feature type="compositionally biased region" description="Basic and acidic residues" evidence="18">
    <location>
        <begin position="42"/>
        <end position="61"/>
    </location>
</feature>
<keyword evidence="9 20" id="KW-0808">Transferase</keyword>
<evidence type="ECO:0000256" key="1">
    <source>
        <dbReference type="ARBA" id="ARBA00004726"/>
    </source>
</evidence>
<evidence type="ECO:0000256" key="3">
    <source>
        <dbReference type="ARBA" id="ARBA00010214"/>
    </source>
</evidence>
<gene>
    <name evidence="20" type="ORF">G7B40_003285</name>
</gene>
<dbReference type="InterPro" id="IPR014729">
    <property type="entry name" value="Rossmann-like_a/b/a_fold"/>
</dbReference>
<dbReference type="PANTHER" id="PTHR22749">
    <property type="entry name" value="RIBOFLAVIN KINASE/FMN ADENYLYLTRANSFERASE"/>
    <property type="match status" value="1"/>
</dbReference>
<dbReference type="InterPro" id="IPR015864">
    <property type="entry name" value="FAD_synthase"/>
</dbReference>
<dbReference type="GO" id="GO:0005524">
    <property type="term" value="F:ATP binding"/>
    <property type="evidence" value="ECO:0007669"/>
    <property type="project" value="UniProtKB-KW"/>
</dbReference>
<evidence type="ECO:0000256" key="2">
    <source>
        <dbReference type="ARBA" id="ARBA00005201"/>
    </source>
</evidence>